<dbReference type="STRING" id="313596.RB2501_14329"/>
<dbReference type="PRINTS" id="PR00095">
    <property type="entry name" value="ANTSNTHASEI"/>
</dbReference>
<dbReference type="Gene3D" id="3.60.120.10">
    <property type="entry name" value="Anthranilate synthase"/>
    <property type="match status" value="1"/>
</dbReference>
<protein>
    <submittedName>
        <fullName evidence="2">Para-aminobenzoate synthase, component I</fullName>
    </submittedName>
</protein>
<proteinExistence type="predicted"/>
<keyword evidence="3" id="KW-1185">Reference proteome</keyword>
<dbReference type="PANTHER" id="PTHR11236:SF9">
    <property type="entry name" value="ANTHRANILATE SYNTHASE COMPONENT 1"/>
    <property type="match status" value="1"/>
</dbReference>
<dbReference type="AlphaFoldDB" id="A4CKW3"/>
<evidence type="ECO:0000313" key="3">
    <source>
        <dbReference type="Proteomes" id="UP000009049"/>
    </source>
</evidence>
<dbReference type="InterPro" id="IPR005801">
    <property type="entry name" value="ADC_synthase"/>
</dbReference>
<reference evidence="2 3" key="1">
    <citation type="journal article" date="2009" name="J. Bacteriol.">
        <title>Complete genome sequence of Robiginitalea biformata HTCC2501.</title>
        <authorList>
            <person name="Oh H.M."/>
            <person name="Giovannoni S.J."/>
            <person name="Lee K."/>
            <person name="Ferriera S."/>
            <person name="Johnson J."/>
            <person name="Cho J.C."/>
        </authorList>
    </citation>
    <scope>NUCLEOTIDE SEQUENCE [LARGE SCALE GENOMIC DNA]</scope>
    <source>
        <strain evidence="3">ATCC BAA-864 / HTCC2501 / KCTC 12146</strain>
    </source>
</reference>
<dbReference type="HOGENOM" id="CLU_006493_7_2_10"/>
<evidence type="ECO:0000313" key="2">
    <source>
        <dbReference type="EMBL" id="EAR15512.1"/>
    </source>
</evidence>
<dbReference type="InterPro" id="IPR019999">
    <property type="entry name" value="Anth_synth_I-like"/>
</dbReference>
<dbReference type="SUPFAM" id="SSF56322">
    <property type="entry name" value="ADC synthase"/>
    <property type="match status" value="1"/>
</dbReference>
<dbReference type="RefSeq" id="WP_015754828.1">
    <property type="nucleotide sequence ID" value="NC_013222.1"/>
</dbReference>
<dbReference type="KEGG" id="rbi:RB2501_14329"/>
<gene>
    <name evidence="2" type="ordered locus">RB2501_14329</name>
</gene>
<name>A4CKW3_ROBBH</name>
<dbReference type="PANTHER" id="PTHR11236">
    <property type="entry name" value="AMINOBENZOATE/ANTHRANILATE SYNTHASE"/>
    <property type="match status" value="1"/>
</dbReference>
<dbReference type="InterPro" id="IPR015890">
    <property type="entry name" value="Chorismate_C"/>
</dbReference>
<dbReference type="Proteomes" id="UP000009049">
    <property type="component" value="Chromosome"/>
</dbReference>
<evidence type="ECO:0000259" key="1">
    <source>
        <dbReference type="Pfam" id="PF00425"/>
    </source>
</evidence>
<feature type="domain" description="Chorismate-utilising enzyme C-terminal" evidence="1">
    <location>
        <begin position="164"/>
        <end position="420"/>
    </location>
</feature>
<dbReference type="EMBL" id="CP001712">
    <property type="protein sequence ID" value="EAR15512.1"/>
    <property type="molecule type" value="Genomic_DNA"/>
</dbReference>
<dbReference type="OrthoDB" id="9803598at2"/>
<organism evidence="2 3">
    <name type="scientific">Robiginitalea biformata (strain ATCC BAA-864 / DSM 15991 / KCTC 12146 / HTCC2501)</name>
    <dbReference type="NCBI Taxonomy" id="313596"/>
    <lineage>
        <taxon>Bacteria</taxon>
        <taxon>Pseudomonadati</taxon>
        <taxon>Bacteroidota</taxon>
        <taxon>Flavobacteriia</taxon>
        <taxon>Flavobacteriales</taxon>
        <taxon>Flavobacteriaceae</taxon>
        <taxon>Robiginitalea</taxon>
    </lineage>
</organism>
<dbReference type="Pfam" id="PF00425">
    <property type="entry name" value="Chorismate_bind"/>
    <property type="match status" value="1"/>
</dbReference>
<accession>A4CKW3</accession>
<dbReference type="eggNOG" id="COG0147">
    <property type="taxonomic scope" value="Bacteria"/>
</dbReference>
<dbReference type="GO" id="GO:0000162">
    <property type="term" value="P:L-tryptophan biosynthetic process"/>
    <property type="evidence" value="ECO:0007669"/>
    <property type="project" value="TreeGrafter"/>
</dbReference>
<sequence length="431" mass="48247">MRSERRFPLDDADSFKSGLLNWAATLGDFCWLDSNGHTDPLGRFDGLMGIGKAAELQSSARGAFEALRAFREQTGDWVLGYLGYDLKNDLEELESGNPDRMKFPDLIVFQPEKIIEIRRGQAVFRYLPRAVGEIESDRKAIADTPRELTDAPNRQLRTRMGIFKEAYFRAAAKLLAAIHRGDFYEVTFCQEFFVEEAHLDVAATYRRLNAISRAPFAAWMQFGSRSILSASPERYLCKRGATVWSQPMKGTARRDPSPETDRQLALNLQADPKERAENIMIADLVRNDLSRSALRGSVRVDGLCELRTYEQVHQLISTIRAKVPGEIDPVQLLQDTFPMGSMTGAPKISAMQHIESRESFKRGAYSGALGYMTPDGDFDFNVLIRSLFYDASRGVASFPVGGALTAAATPEAEYEECLLKARAMRQVLEGD</sequence>